<gene>
    <name evidence="2" type="ORF">HINF_LOCUS18589</name>
    <name evidence="3" type="ORF">HINF_LOCUS76920</name>
</gene>
<proteinExistence type="predicted"/>
<dbReference type="EMBL" id="CAXDID020000733">
    <property type="protein sequence ID" value="CAL6112186.1"/>
    <property type="molecule type" value="Genomic_DNA"/>
</dbReference>
<reference evidence="3 4" key="2">
    <citation type="submission" date="2024-07" db="EMBL/GenBank/DDBJ databases">
        <authorList>
            <person name="Akdeniz Z."/>
        </authorList>
    </citation>
    <scope>NUCLEOTIDE SEQUENCE [LARGE SCALE GENOMIC DNA]</scope>
</reference>
<feature type="compositionally biased region" description="Low complexity" evidence="1">
    <location>
        <begin position="172"/>
        <end position="195"/>
    </location>
</feature>
<organism evidence="2">
    <name type="scientific">Hexamita inflata</name>
    <dbReference type="NCBI Taxonomy" id="28002"/>
    <lineage>
        <taxon>Eukaryota</taxon>
        <taxon>Metamonada</taxon>
        <taxon>Diplomonadida</taxon>
        <taxon>Hexamitidae</taxon>
        <taxon>Hexamitinae</taxon>
        <taxon>Hexamita</taxon>
    </lineage>
</organism>
<evidence type="ECO:0000313" key="3">
    <source>
        <dbReference type="EMBL" id="CAL6112186.1"/>
    </source>
</evidence>
<keyword evidence="4" id="KW-1185">Reference proteome</keyword>
<protein>
    <submittedName>
        <fullName evidence="3">Hypothetical_protein</fullName>
    </submittedName>
</protein>
<sequence length="209" mass="24280">MNIPPQTILHLQIQDKLITIVFKEGGTVKELFDTVKQKLNKEQQFTLVLNGTALDKYKSEFLQKYWVIGKRNVIFVIFITSLHKLTNDRYNSEWMTDQQYRLNINRTIDQHNTIIDQHNTMRQQAPNHSEYNALIAQLQNLLENSRQRGVININSSPLQDQRLFNHRRVPVQQQSSLQTSSDDDSSNVSVISQNQTVDIDSDDSVIDLD</sequence>
<dbReference type="EMBL" id="CATOUU010000467">
    <property type="protein sequence ID" value="CAI9930944.1"/>
    <property type="molecule type" value="Genomic_DNA"/>
</dbReference>
<dbReference type="AlphaFoldDB" id="A0AA86P2W6"/>
<comment type="caution">
    <text evidence="2">The sequence shown here is derived from an EMBL/GenBank/DDBJ whole genome shotgun (WGS) entry which is preliminary data.</text>
</comment>
<evidence type="ECO:0000256" key="1">
    <source>
        <dbReference type="SAM" id="MobiDB-lite"/>
    </source>
</evidence>
<name>A0AA86P2W6_9EUKA</name>
<dbReference type="Proteomes" id="UP001642409">
    <property type="component" value="Unassembled WGS sequence"/>
</dbReference>
<accession>A0AA86P2W6</accession>
<evidence type="ECO:0000313" key="4">
    <source>
        <dbReference type="Proteomes" id="UP001642409"/>
    </source>
</evidence>
<reference evidence="2" key="1">
    <citation type="submission" date="2023-06" db="EMBL/GenBank/DDBJ databases">
        <authorList>
            <person name="Kurt Z."/>
        </authorList>
    </citation>
    <scope>NUCLEOTIDE SEQUENCE</scope>
</reference>
<feature type="region of interest" description="Disordered" evidence="1">
    <location>
        <begin position="170"/>
        <end position="195"/>
    </location>
</feature>
<evidence type="ECO:0000313" key="2">
    <source>
        <dbReference type="EMBL" id="CAI9930944.1"/>
    </source>
</evidence>